<dbReference type="STRING" id="1797985.A2Y83_00690"/>
<dbReference type="Proteomes" id="UP000178323">
    <property type="component" value="Unassembled WGS sequence"/>
</dbReference>
<dbReference type="InterPro" id="IPR016181">
    <property type="entry name" value="Acyl_CoA_acyltransferase"/>
</dbReference>
<sequence>MIKFYFQKNKIIAKQGKFQAGYLKFSYPKDLAGYRNIEIDYIYVKPKYRRIGIATQMIKFFLKKFKNIVWVSLWTGRQMEIDKSYNLYKKLNFKQLAYQADYYDKNIGTRLFVKRILK</sequence>
<dbReference type="PROSITE" id="PS51186">
    <property type="entry name" value="GNAT"/>
    <property type="match status" value="1"/>
</dbReference>
<dbReference type="Pfam" id="PF00583">
    <property type="entry name" value="Acetyltransf_1"/>
    <property type="match status" value="1"/>
</dbReference>
<dbReference type="Gene3D" id="3.40.630.30">
    <property type="match status" value="1"/>
</dbReference>
<name>A0A1F5S0X8_9BACT</name>
<evidence type="ECO:0000313" key="2">
    <source>
        <dbReference type="EMBL" id="OGF20345.1"/>
    </source>
</evidence>
<dbReference type="AlphaFoldDB" id="A0A1F5S0X8"/>
<protein>
    <recommendedName>
        <fullName evidence="1">N-acetyltransferase domain-containing protein</fullName>
    </recommendedName>
</protein>
<organism evidence="2 3">
    <name type="scientific">Candidatus Falkowbacteria bacterium RBG_13_39_14</name>
    <dbReference type="NCBI Taxonomy" id="1797985"/>
    <lineage>
        <taxon>Bacteria</taxon>
        <taxon>Candidatus Falkowiibacteriota</taxon>
    </lineage>
</organism>
<feature type="domain" description="N-acetyltransferase" evidence="1">
    <location>
        <begin position="1"/>
        <end position="116"/>
    </location>
</feature>
<reference evidence="2 3" key="1">
    <citation type="journal article" date="2016" name="Nat. Commun.">
        <title>Thousands of microbial genomes shed light on interconnected biogeochemical processes in an aquifer system.</title>
        <authorList>
            <person name="Anantharaman K."/>
            <person name="Brown C.T."/>
            <person name="Hug L.A."/>
            <person name="Sharon I."/>
            <person name="Castelle C.J."/>
            <person name="Probst A.J."/>
            <person name="Thomas B.C."/>
            <person name="Singh A."/>
            <person name="Wilkins M.J."/>
            <person name="Karaoz U."/>
            <person name="Brodie E.L."/>
            <person name="Williams K.H."/>
            <person name="Hubbard S.S."/>
            <person name="Banfield J.F."/>
        </authorList>
    </citation>
    <scope>NUCLEOTIDE SEQUENCE [LARGE SCALE GENOMIC DNA]</scope>
</reference>
<proteinExistence type="predicted"/>
<dbReference type="GO" id="GO:0016747">
    <property type="term" value="F:acyltransferase activity, transferring groups other than amino-acyl groups"/>
    <property type="evidence" value="ECO:0007669"/>
    <property type="project" value="InterPro"/>
</dbReference>
<accession>A0A1F5S0X8</accession>
<evidence type="ECO:0000259" key="1">
    <source>
        <dbReference type="PROSITE" id="PS51186"/>
    </source>
</evidence>
<gene>
    <name evidence="2" type="ORF">A2Y83_00690</name>
</gene>
<evidence type="ECO:0000313" key="3">
    <source>
        <dbReference type="Proteomes" id="UP000178323"/>
    </source>
</evidence>
<dbReference type="SUPFAM" id="SSF55729">
    <property type="entry name" value="Acyl-CoA N-acyltransferases (Nat)"/>
    <property type="match status" value="1"/>
</dbReference>
<dbReference type="CDD" id="cd04301">
    <property type="entry name" value="NAT_SF"/>
    <property type="match status" value="1"/>
</dbReference>
<comment type="caution">
    <text evidence="2">The sequence shown here is derived from an EMBL/GenBank/DDBJ whole genome shotgun (WGS) entry which is preliminary data.</text>
</comment>
<dbReference type="EMBL" id="MFFS01000096">
    <property type="protein sequence ID" value="OGF20345.1"/>
    <property type="molecule type" value="Genomic_DNA"/>
</dbReference>
<dbReference type="InterPro" id="IPR000182">
    <property type="entry name" value="GNAT_dom"/>
</dbReference>